<gene>
    <name evidence="2" type="ORF">A1QO_02855</name>
</gene>
<accession>A0A1E5BKH2</accession>
<feature type="chain" id="PRO_5009171703" evidence="1">
    <location>
        <begin position="24"/>
        <end position="147"/>
    </location>
</feature>
<dbReference type="STRING" id="1187848.A1QO_02855"/>
<comment type="caution">
    <text evidence="2">The sequence shown here is derived from an EMBL/GenBank/DDBJ whole genome shotgun (WGS) entry which is preliminary data.</text>
</comment>
<organism evidence="2 3">
    <name type="scientific">Vibrio genomosp. F10 str. ZF-129</name>
    <dbReference type="NCBI Taxonomy" id="1187848"/>
    <lineage>
        <taxon>Bacteria</taxon>
        <taxon>Pseudomonadati</taxon>
        <taxon>Pseudomonadota</taxon>
        <taxon>Gammaproteobacteria</taxon>
        <taxon>Vibrionales</taxon>
        <taxon>Vibrionaceae</taxon>
        <taxon>Vibrio</taxon>
    </lineage>
</organism>
<name>A0A1E5BKH2_9VIBR</name>
<keyword evidence="1" id="KW-0732">Signal</keyword>
<dbReference type="RefSeq" id="WP_017041337.1">
    <property type="nucleotide sequence ID" value="NZ_AJYQ02000002.1"/>
</dbReference>
<evidence type="ECO:0000313" key="3">
    <source>
        <dbReference type="Proteomes" id="UP000094741"/>
    </source>
</evidence>
<dbReference type="EMBL" id="AJYQ02000002">
    <property type="protein sequence ID" value="OEE38336.1"/>
    <property type="molecule type" value="Genomic_DNA"/>
</dbReference>
<feature type="signal peptide" evidence="1">
    <location>
        <begin position="1"/>
        <end position="23"/>
    </location>
</feature>
<dbReference type="Proteomes" id="UP000094741">
    <property type="component" value="Unassembled WGS sequence"/>
</dbReference>
<reference evidence="2 3" key="1">
    <citation type="journal article" date="2012" name="Science">
        <title>Ecological populations of bacteria act as socially cohesive units of antibiotic production and resistance.</title>
        <authorList>
            <person name="Cordero O.X."/>
            <person name="Wildschutte H."/>
            <person name="Kirkup B."/>
            <person name="Proehl S."/>
            <person name="Ngo L."/>
            <person name="Hussain F."/>
            <person name="Le Roux F."/>
            <person name="Mincer T."/>
            <person name="Polz M.F."/>
        </authorList>
    </citation>
    <scope>NUCLEOTIDE SEQUENCE [LARGE SCALE GENOMIC DNA]</scope>
    <source>
        <strain evidence="2 3">ZF-129</strain>
    </source>
</reference>
<protein>
    <submittedName>
        <fullName evidence="2">Uncharacterized protein</fullName>
    </submittedName>
</protein>
<evidence type="ECO:0000256" key="1">
    <source>
        <dbReference type="SAM" id="SignalP"/>
    </source>
</evidence>
<dbReference type="AlphaFoldDB" id="A0A1E5BKH2"/>
<dbReference type="InterPro" id="IPR022260">
    <property type="entry name" value="Integr_conj_element_PilL"/>
</dbReference>
<sequence length="147" mass="16406">MMFRTTLGWVAIATSLLSPIAHAQSSTTQQYNLSRFVQVDITPGYQQQDIRKAILSIDFDRDVELIGQAINHTLLQTGFALGNHSSMDRQVMVLLSRPLPAVHRVFTDVTLEGVLQTLVGASMTIQYDDITRTIRIVPIALKHQSDD</sequence>
<dbReference type="OrthoDB" id="5879976at2"/>
<evidence type="ECO:0000313" key="2">
    <source>
        <dbReference type="EMBL" id="OEE38336.1"/>
    </source>
</evidence>
<proteinExistence type="predicted"/>
<dbReference type="NCBIfam" id="TIGR03748">
    <property type="entry name" value="conj_PilL"/>
    <property type="match status" value="1"/>
</dbReference>